<gene>
    <name evidence="3" type="ORF">H9S92_01865</name>
</gene>
<keyword evidence="4" id="KW-1185">Reference proteome</keyword>
<reference evidence="3" key="1">
    <citation type="submission" date="2020-08" db="EMBL/GenBank/DDBJ databases">
        <title>Lewinella bacteria from marine environments.</title>
        <authorList>
            <person name="Zhong Y."/>
        </authorList>
    </citation>
    <scope>NUCLEOTIDE SEQUENCE</scope>
    <source>
        <strain evidence="3">KCTC 42187</strain>
    </source>
</reference>
<feature type="chain" id="PRO_5037272378" evidence="1">
    <location>
        <begin position="20"/>
        <end position="130"/>
    </location>
</feature>
<evidence type="ECO:0000259" key="2">
    <source>
        <dbReference type="Pfam" id="PF08308"/>
    </source>
</evidence>
<organism evidence="3 4">
    <name type="scientific">Neolewinella lacunae</name>
    <dbReference type="NCBI Taxonomy" id="1517758"/>
    <lineage>
        <taxon>Bacteria</taxon>
        <taxon>Pseudomonadati</taxon>
        <taxon>Bacteroidota</taxon>
        <taxon>Saprospiria</taxon>
        <taxon>Saprospirales</taxon>
        <taxon>Lewinellaceae</taxon>
        <taxon>Neolewinella</taxon>
    </lineage>
</organism>
<protein>
    <submittedName>
        <fullName evidence="3">PEGA domain-containing protein</fullName>
    </submittedName>
</protein>
<dbReference type="PROSITE" id="PS51257">
    <property type="entry name" value="PROKAR_LIPOPROTEIN"/>
    <property type="match status" value="1"/>
</dbReference>
<evidence type="ECO:0000256" key="1">
    <source>
        <dbReference type="SAM" id="SignalP"/>
    </source>
</evidence>
<feature type="domain" description="PEGA" evidence="2">
    <location>
        <begin position="32"/>
        <end position="74"/>
    </location>
</feature>
<dbReference type="RefSeq" id="WP_187465027.1">
    <property type="nucleotide sequence ID" value="NZ_JACSIT010000040.1"/>
</dbReference>
<evidence type="ECO:0000313" key="3">
    <source>
        <dbReference type="EMBL" id="MBC6992898.1"/>
    </source>
</evidence>
<proteinExistence type="predicted"/>
<keyword evidence="1" id="KW-0732">Signal</keyword>
<dbReference type="Pfam" id="PF08308">
    <property type="entry name" value="PEGA"/>
    <property type="match status" value="1"/>
</dbReference>
<evidence type="ECO:0000313" key="4">
    <source>
        <dbReference type="Proteomes" id="UP000650081"/>
    </source>
</evidence>
<sequence>MRLFTSLAFLSLFLSSSCATLFTGTRDQILFTSEPSGVKVVIDGYAVGKTPILLDVRRQINGRWVGFELEGYEDQYLQLPTQFNGVSILNLTCILCWGVDLITGAVSTYTMPSVFVEMEPTLPVGIRKID</sequence>
<accession>A0A923PKI8</accession>
<dbReference type="InterPro" id="IPR013229">
    <property type="entry name" value="PEGA"/>
</dbReference>
<name>A0A923PKI8_9BACT</name>
<feature type="signal peptide" evidence="1">
    <location>
        <begin position="1"/>
        <end position="19"/>
    </location>
</feature>
<dbReference type="AlphaFoldDB" id="A0A923PKI8"/>
<dbReference type="EMBL" id="JACSIT010000040">
    <property type="protein sequence ID" value="MBC6992898.1"/>
    <property type="molecule type" value="Genomic_DNA"/>
</dbReference>
<dbReference type="Proteomes" id="UP000650081">
    <property type="component" value="Unassembled WGS sequence"/>
</dbReference>
<comment type="caution">
    <text evidence="3">The sequence shown here is derived from an EMBL/GenBank/DDBJ whole genome shotgun (WGS) entry which is preliminary data.</text>
</comment>